<sequence length="117" mass="13411">MTTTKNPRRQNDQVSIIVYINSYINSSSRYSVLDASTAQVVLQLSQRSETYSTSPIRNSHLGKLGHLRSVMTAYRITWPHSPMIAITSHMLIGTIKLNVAENGYRERERRLLEEEEC</sequence>
<accession>F2TQL4</accession>
<evidence type="ECO:0000313" key="1">
    <source>
        <dbReference type="EMBL" id="EGE85527.1"/>
    </source>
</evidence>
<name>F2TQL4_AJEDA</name>
<organism evidence="1">
    <name type="scientific">Ajellomyces dermatitidis (strain ATCC 18188 / CBS 674.68)</name>
    <name type="common">Blastomyces dermatitidis</name>
    <dbReference type="NCBI Taxonomy" id="653446"/>
    <lineage>
        <taxon>Eukaryota</taxon>
        <taxon>Fungi</taxon>
        <taxon>Dikarya</taxon>
        <taxon>Ascomycota</taxon>
        <taxon>Pezizomycotina</taxon>
        <taxon>Eurotiomycetes</taxon>
        <taxon>Eurotiomycetidae</taxon>
        <taxon>Onygenales</taxon>
        <taxon>Ajellomycetaceae</taxon>
        <taxon>Blastomyces</taxon>
    </lineage>
</organism>
<dbReference type="Proteomes" id="UP000007802">
    <property type="component" value="Unassembled WGS sequence"/>
</dbReference>
<dbReference type="HOGENOM" id="CLU_2084234_0_0_1"/>
<dbReference type="AlphaFoldDB" id="F2TQL4"/>
<gene>
    <name evidence="1" type="ORF">BDDG_08472</name>
</gene>
<dbReference type="EMBL" id="GG749496">
    <property type="protein sequence ID" value="EGE85527.1"/>
    <property type="molecule type" value="Genomic_DNA"/>
</dbReference>
<protein>
    <submittedName>
        <fullName evidence="1">Uncharacterized protein</fullName>
    </submittedName>
</protein>
<reference evidence="1" key="1">
    <citation type="submission" date="2010-03" db="EMBL/GenBank/DDBJ databases">
        <title>Annotation of Blastomyces dermatitidis strain ATCC 18188.</title>
        <authorList>
            <consortium name="The Broad Institute Genome Sequencing Platform"/>
            <consortium name="Broad Institute Genome Sequencing Center for Infectious Disease."/>
            <person name="Cuomo C."/>
            <person name="Klein B."/>
            <person name="Sullivan T."/>
            <person name="Heitman J."/>
            <person name="Young S."/>
            <person name="Zeng Q."/>
            <person name="Gargeya S."/>
            <person name="Alvarado L."/>
            <person name="Berlin A.M."/>
            <person name="Chapman S.B."/>
            <person name="Chen Z."/>
            <person name="Freedman E."/>
            <person name="Gellesch M."/>
            <person name="Goldberg J."/>
            <person name="Griggs A."/>
            <person name="Gujja S."/>
            <person name="Heilman E."/>
            <person name="Heiman D."/>
            <person name="Howarth C."/>
            <person name="Mehta T."/>
            <person name="Neiman D."/>
            <person name="Pearson M."/>
            <person name="Roberts A."/>
            <person name="Saif S."/>
            <person name="Shea T."/>
            <person name="Shenoy N."/>
            <person name="Sisk P."/>
            <person name="Stolte C."/>
            <person name="Sykes S."/>
            <person name="White J."/>
            <person name="Yandava C."/>
            <person name="Haas B."/>
            <person name="Nusbaum C."/>
            <person name="Birren B."/>
        </authorList>
    </citation>
    <scope>NUCLEOTIDE SEQUENCE</scope>
    <source>
        <strain evidence="1">ATCC 18188</strain>
    </source>
</reference>
<proteinExistence type="predicted"/>